<evidence type="ECO:0000256" key="3">
    <source>
        <dbReference type="ARBA" id="ARBA00022729"/>
    </source>
</evidence>
<comment type="caution">
    <text evidence="10">The sequence shown here is derived from an EMBL/GenBank/DDBJ whole genome shotgun (WGS) entry which is preliminary data.</text>
</comment>
<name>A0AA37VEQ1_9FIRM</name>
<evidence type="ECO:0000256" key="5">
    <source>
        <dbReference type="SAM" id="Phobius"/>
    </source>
</evidence>
<feature type="signal peptide" evidence="6">
    <location>
        <begin position="1"/>
        <end position="35"/>
    </location>
</feature>
<protein>
    <recommendedName>
        <fullName evidence="12">Cell wall anchor protein</fullName>
    </recommendedName>
</protein>
<dbReference type="EMBL" id="BSCI01000009">
    <property type="protein sequence ID" value="GLG87178.1"/>
    <property type="molecule type" value="Genomic_DNA"/>
</dbReference>
<evidence type="ECO:0000256" key="4">
    <source>
        <dbReference type="SAM" id="MobiDB-lite"/>
    </source>
</evidence>
<evidence type="ECO:0000259" key="7">
    <source>
        <dbReference type="Pfam" id="PF17802"/>
    </source>
</evidence>
<proteinExistence type="inferred from homology"/>
<feature type="domain" description="T-Q ester bond containing" evidence="8">
    <location>
        <begin position="1033"/>
        <end position="1156"/>
    </location>
</feature>
<feature type="domain" description="SpaA-like prealbumin fold" evidence="7">
    <location>
        <begin position="210"/>
        <end position="284"/>
    </location>
</feature>
<dbReference type="Pfam" id="PF18202">
    <property type="entry name" value="TQ"/>
    <property type="match status" value="4"/>
</dbReference>
<evidence type="ECO:0000256" key="1">
    <source>
        <dbReference type="ARBA" id="ARBA00007257"/>
    </source>
</evidence>
<keyword evidence="5" id="KW-0472">Membrane</keyword>
<evidence type="ECO:0000259" key="9">
    <source>
        <dbReference type="Pfam" id="PF20610"/>
    </source>
</evidence>
<keyword evidence="3 6" id="KW-0732">Signal</keyword>
<dbReference type="SUPFAM" id="SSF49478">
    <property type="entry name" value="Cna protein B-type domain"/>
    <property type="match status" value="1"/>
</dbReference>
<comment type="similarity">
    <text evidence="1">Belongs to the serine-aspartate repeat-containing protein (SDr) family.</text>
</comment>
<keyword evidence="5" id="KW-1133">Transmembrane helix</keyword>
<evidence type="ECO:0000256" key="2">
    <source>
        <dbReference type="ARBA" id="ARBA00022525"/>
    </source>
</evidence>
<evidence type="ECO:0000313" key="11">
    <source>
        <dbReference type="Proteomes" id="UP001145109"/>
    </source>
</evidence>
<evidence type="ECO:0000259" key="8">
    <source>
        <dbReference type="Pfam" id="PF18202"/>
    </source>
</evidence>
<dbReference type="Gene3D" id="2.60.40.3930">
    <property type="match status" value="4"/>
</dbReference>
<feature type="domain" description="SpaA-like prealbumin fold" evidence="7">
    <location>
        <begin position="304"/>
        <end position="416"/>
    </location>
</feature>
<dbReference type="Pfam" id="PF20610">
    <property type="entry name" value="TED_2"/>
    <property type="match status" value="1"/>
</dbReference>
<reference evidence="10" key="1">
    <citation type="submission" date="2022-09" db="EMBL/GenBank/DDBJ databases">
        <title>Draft genome sequence of Coprococcus comes strain 31264.</title>
        <authorList>
            <person name="Atsushi H."/>
            <person name="Moriya O."/>
            <person name="Mitsuo S."/>
        </authorList>
    </citation>
    <scope>NUCLEOTIDE SEQUENCE</scope>
    <source>
        <strain evidence="10">JCM 31264</strain>
    </source>
</reference>
<feature type="domain" description="T-Q ester bond containing" evidence="8">
    <location>
        <begin position="671"/>
        <end position="789"/>
    </location>
</feature>
<organism evidence="10 11">
    <name type="scientific">Coprococcus comes</name>
    <dbReference type="NCBI Taxonomy" id="410072"/>
    <lineage>
        <taxon>Bacteria</taxon>
        <taxon>Bacillati</taxon>
        <taxon>Bacillota</taxon>
        <taxon>Clostridia</taxon>
        <taxon>Lachnospirales</taxon>
        <taxon>Lachnospiraceae</taxon>
        <taxon>Coprococcus</taxon>
    </lineage>
</organism>
<evidence type="ECO:0000313" key="10">
    <source>
        <dbReference type="EMBL" id="GLG87178.1"/>
    </source>
</evidence>
<feature type="region of interest" description="Disordered" evidence="4">
    <location>
        <begin position="592"/>
        <end position="612"/>
    </location>
</feature>
<feature type="domain" description="Thioester" evidence="9">
    <location>
        <begin position="40"/>
        <end position="169"/>
    </location>
</feature>
<gene>
    <name evidence="10" type="ORF">comes_17230</name>
</gene>
<dbReference type="InterPro" id="IPR046751">
    <property type="entry name" value="TED_2"/>
</dbReference>
<reference evidence="10" key="2">
    <citation type="submission" date="2022-11" db="EMBL/GenBank/DDBJ databases">
        <title>Draft genome sequence of Coprococcus comes strain 31264.</title>
        <authorList>
            <person name="Hisatomi A."/>
            <person name="Ohkuma M."/>
            <person name="Sakamoto M."/>
        </authorList>
    </citation>
    <scope>NUCLEOTIDE SEQUENCE</scope>
    <source>
        <strain evidence="10">JCM 31264</strain>
    </source>
</reference>
<dbReference type="PANTHER" id="PTHR36108">
    <property type="entry name" value="COLOSSIN-B-RELATED"/>
    <property type="match status" value="1"/>
</dbReference>
<dbReference type="PANTHER" id="PTHR36108:SF13">
    <property type="entry name" value="COLOSSIN-B-RELATED"/>
    <property type="match status" value="1"/>
</dbReference>
<evidence type="ECO:0008006" key="12">
    <source>
        <dbReference type="Google" id="ProtNLM"/>
    </source>
</evidence>
<dbReference type="Proteomes" id="UP001145109">
    <property type="component" value="Unassembled WGS sequence"/>
</dbReference>
<dbReference type="Gene3D" id="2.60.40.10">
    <property type="entry name" value="Immunoglobulins"/>
    <property type="match status" value="3"/>
</dbReference>
<feature type="domain" description="T-Q ester bond containing" evidence="8">
    <location>
        <begin position="912"/>
        <end position="1031"/>
    </location>
</feature>
<dbReference type="RefSeq" id="WP_242860811.1">
    <property type="nucleotide sequence ID" value="NZ_BSCI01000009.1"/>
</dbReference>
<feature type="transmembrane region" description="Helical" evidence="5">
    <location>
        <begin position="1181"/>
        <end position="1203"/>
    </location>
</feature>
<feature type="domain" description="T-Q ester bond containing" evidence="8">
    <location>
        <begin position="791"/>
        <end position="910"/>
    </location>
</feature>
<keyword evidence="2" id="KW-0964">Secreted</keyword>
<dbReference type="InterPro" id="IPR041100">
    <property type="entry name" value="TQ"/>
</dbReference>
<keyword evidence="5" id="KW-0812">Transmembrane</keyword>
<accession>A0AA37VEQ1</accession>
<dbReference type="NCBIfam" id="NF033903">
    <property type="entry name" value="VaFE_rpt"/>
    <property type="match status" value="4"/>
</dbReference>
<sequence length="1210" mass="130787">MLQTYKSYTRRTLAMLLAVLVAVGALFSGSFPVHAADGTISYKAGANIPYGSYFTSRMSFDGSNTAYCVEPLKKTPSSGSYSYDLLSQNSPLRKALYYLNGGYGYDKVVKDKYFSGWSDDNSYVIGHLVVAYIYAGNSADTGAFHGAPQSYIDKALEVASAIQGLPNPPEGFRAFIVPGQGSQTIAGSWYQVPNGWIELKKSSANGSVSDGNPNYSLKGAVYGIYQGEKLIQKLTTDENGYARSGELEEGDYTVKELSASKGYIVDTSSHKVTVKAEQTSAAKVTEIPQNNPMDLVLEKLDAETKKASPQGPASLADAEFTVKFYTEQSDSDPAEAGKKPARTWVLKTDVSGKMHFTKDSFVSGDAFYYTSDGKTVCLPLGTITVQESKAPAGYQLNPTVFVQKITGDGKQETVSVYQSSTVEESVIRGGVKIQKRDSETGEAKPQGSATLEGTVFAITTLNENPVLVDGTSYTKDQVVLTLTADKSGSAATAKDALPFGHYRVDETTAPSGYLNSGKISVEFDITEQGKIVELTAKDNSISNQVIRGDLEFVKIADGSQNRLANVPFKITSKTTGESHVIVTDANGYASTSSKWNKHTANTNRGESSEDGIWFGTSKPDDSKGALIYDTYTLAEQRCDSNKGMDLLTFEVKVYKDSVLIQVGTLTDDAIEIGTTALDAETGTHMSQPAKEVTIEDVVEYKGLKKGQKYKLTGTLMDKETGEPILVDGKPVTSKTEFTAKKSSGSVKVTFTFDATSLKGKTTVVFEELYQDEMQLAVHTDINDEDQTIYFPEIKTTAKDTDTNSNISCAKKEITLVDTVSFKGLVPNQKYEVTGTLMDKETKKPVEADGKPVTAKASFKPKESAGTVDVTFTFDASSLKEKTVVVFESLTYKDKEVAVHADIADEGQTIYFPEIETTASDSASGTHYAKPEKELTLTDLVEYKNLIPGKEYKLTGTLMDAETEKPFDVDGKAVTAETSFTPEEANGSVELSFTFDASALSGKTLVAFETMTFEDHEVAVHADIKDANQTIYFPEIKTTAKDGSDGDQDVSASKEATIVDTVTYHGLMPGSEYKVIGTLMNKETGEALLKDGKPVTAQAEFKAEKANGSVEVTFTFDASALAGQDVVVFEKLYYTDGKTEHEIASHEDLKDEGQTVHMTELPKEPETPPVAPPVKTGDETPLLLYAGIAIAALAGASVLGIVYFKRKKKHQ</sequence>
<dbReference type="InterPro" id="IPR013783">
    <property type="entry name" value="Ig-like_fold"/>
</dbReference>
<feature type="domain" description="SpaA-like prealbumin fold" evidence="7">
    <location>
        <begin position="431"/>
        <end position="539"/>
    </location>
</feature>
<evidence type="ECO:0000256" key="6">
    <source>
        <dbReference type="SAM" id="SignalP"/>
    </source>
</evidence>
<feature type="chain" id="PRO_5041321989" description="Cell wall anchor protein" evidence="6">
    <location>
        <begin position="36"/>
        <end position="1210"/>
    </location>
</feature>
<dbReference type="AlphaFoldDB" id="A0AA37VEQ1"/>
<dbReference type="Pfam" id="PF17802">
    <property type="entry name" value="SpaA"/>
    <property type="match status" value="3"/>
</dbReference>
<feature type="compositionally biased region" description="Polar residues" evidence="4">
    <location>
        <begin position="592"/>
        <end position="605"/>
    </location>
</feature>
<dbReference type="InterPro" id="IPR041033">
    <property type="entry name" value="SpaA_PFL_dom_1"/>
</dbReference>